<organism evidence="1 2">
    <name type="scientific">Agrobacterium rubi TR3 = NBRC 13261</name>
    <dbReference type="NCBI Taxonomy" id="1368415"/>
    <lineage>
        <taxon>Bacteria</taxon>
        <taxon>Pseudomonadati</taxon>
        <taxon>Pseudomonadota</taxon>
        <taxon>Alphaproteobacteria</taxon>
        <taxon>Hyphomicrobiales</taxon>
        <taxon>Rhizobiaceae</taxon>
        <taxon>Rhizobium/Agrobacterium group</taxon>
        <taxon>Agrobacterium</taxon>
    </lineage>
</organism>
<evidence type="ECO:0008006" key="3">
    <source>
        <dbReference type="Google" id="ProtNLM"/>
    </source>
</evidence>
<evidence type="ECO:0000313" key="1">
    <source>
        <dbReference type="EMBL" id="GAK71601.1"/>
    </source>
</evidence>
<proteinExistence type="predicted"/>
<accession>A0A081CY55</accession>
<dbReference type="Proteomes" id="UP000028701">
    <property type="component" value="Unassembled WGS sequence"/>
</dbReference>
<comment type="caution">
    <text evidence="1">The sequence shown here is derived from an EMBL/GenBank/DDBJ whole genome shotgun (WGS) entry which is preliminary data.</text>
</comment>
<sequence length="154" mass="15939">MVDVIGKAGFAGLNSHFMRPAVFSLICLSVLSSCTTSNTRNAGGGLLGRGGGSATPYISALQGGIVGRSGLQMGRGDFNKALEAEYQALETAPGGQAVTWGSGDTRGEVIANAPYQVGNQNCRQYTHDLTIDGKQAKVRGAACRNTDGTWTPLT</sequence>
<evidence type="ECO:0000313" key="2">
    <source>
        <dbReference type="Proteomes" id="UP000028701"/>
    </source>
</evidence>
<dbReference type="eggNOG" id="COG4520">
    <property type="taxonomic scope" value="Bacteria"/>
</dbReference>
<dbReference type="PROSITE" id="PS51257">
    <property type="entry name" value="PROKAR_LIPOPROTEIN"/>
    <property type="match status" value="1"/>
</dbReference>
<name>A0A081CY55_9HYPH</name>
<dbReference type="EMBL" id="BBJU01000019">
    <property type="protein sequence ID" value="GAK71601.1"/>
    <property type="molecule type" value="Genomic_DNA"/>
</dbReference>
<dbReference type="PIRSF" id="PIRSF002721">
    <property type="entry name" value="Surface_antigen_Rickettsia"/>
    <property type="match status" value="1"/>
</dbReference>
<dbReference type="AlphaFoldDB" id="A0A081CY55"/>
<dbReference type="InterPro" id="IPR016364">
    <property type="entry name" value="Surface_antigen_Rickettsia"/>
</dbReference>
<protein>
    <recommendedName>
        <fullName evidence="3">Surface antigen</fullName>
    </recommendedName>
</protein>
<gene>
    <name evidence="1" type="ORF">RRU01S_19_00050</name>
</gene>
<reference evidence="1 2" key="1">
    <citation type="submission" date="2014-08" db="EMBL/GenBank/DDBJ databases">
        <title>Whole genome shotgun sequence of Rhizobium rubi NBRC 13261.</title>
        <authorList>
            <person name="Katano-Makiyama Y."/>
            <person name="Hosoyama A."/>
            <person name="Hashimoto M."/>
            <person name="Hosoyama Y."/>
            <person name="Noguchi M."/>
            <person name="Tsuchikane K."/>
            <person name="Uohara A."/>
            <person name="Ohji S."/>
            <person name="Ichikawa N."/>
            <person name="Kimura A."/>
            <person name="Yamazoe A."/>
            <person name="Fujita N."/>
        </authorList>
    </citation>
    <scope>NUCLEOTIDE SEQUENCE [LARGE SCALE GENOMIC DNA]</scope>
    <source>
        <strain evidence="1 2">NBRC 13261</strain>
    </source>
</reference>